<sequence length="137" mass="15171">MPGRIITVSHTSVDRHLGPMLANLGDALKAADNTIAYGGRPTRAVYCRSADYKLQICWSAREGGIDFMLAPLDATNTFGLTGSSDGWRHLLALSRSDDDLQPPPVDADEETWWTWRKALLLTHIDEARGALLPKNRR</sequence>
<dbReference type="KEGG" id="msg:MSMEI_1190"/>
<proteinExistence type="predicted"/>
<accession>I7G3C0</accession>
<name>I7G3C0_MYCS2</name>
<dbReference type="Proteomes" id="UP000006158">
    <property type="component" value="Chromosome"/>
</dbReference>
<protein>
    <submittedName>
        <fullName evidence="1">Uncharacterized protein</fullName>
    </submittedName>
</protein>
<dbReference type="PATRIC" id="fig|246196.56.peg.1229"/>
<dbReference type="EMBL" id="CP001663">
    <property type="protein sequence ID" value="AFP37666.1"/>
    <property type="molecule type" value="Genomic_DNA"/>
</dbReference>
<dbReference type="AlphaFoldDB" id="I7G3C0"/>
<reference evidence="1 2" key="2">
    <citation type="journal article" date="2009" name="Genome Res.">
        <title>Ortho-proteogenomics: multiple proteomes investigation through orthology and a new MS-based protocol.</title>
        <authorList>
            <person name="Gallien S."/>
            <person name="Perrodou E."/>
            <person name="Carapito C."/>
            <person name="Deshayes C."/>
            <person name="Reyrat J.M."/>
            <person name="Van Dorsselaer A."/>
            <person name="Poch O."/>
            <person name="Schaeffer C."/>
            <person name="Lecompte O."/>
        </authorList>
    </citation>
    <scope>NUCLEOTIDE SEQUENCE [LARGE SCALE GENOMIC DNA]</scope>
    <source>
        <strain evidence="2">ATCC 700084 / mc(2)155</strain>
    </source>
</reference>
<evidence type="ECO:0000313" key="1">
    <source>
        <dbReference type="EMBL" id="AFP37666.1"/>
    </source>
</evidence>
<reference evidence="1 2" key="1">
    <citation type="journal article" date="2007" name="Genome Biol.">
        <title>Interrupted coding sequences in Mycobacterium smegmatis: authentic mutations or sequencing errors?</title>
        <authorList>
            <person name="Deshayes C."/>
            <person name="Perrodou E."/>
            <person name="Gallien S."/>
            <person name="Euphrasie D."/>
            <person name="Schaeffer C."/>
            <person name="Van-Dorsselaer A."/>
            <person name="Poch O."/>
            <person name="Lecompte O."/>
            <person name="Reyrat J.M."/>
        </authorList>
    </citation>
    <scope>NUCLEOTIDE SEQUENCE [LARGE SCALE GENOMIC DNA]</scope>
    <source>
        <strain evidence="2">ATCC 700084 / mc(2)155</strain>
    </source>
</reference>
<gene>
    <name evidence="1" type="ordered locus">MSMEI_1190</name>
</gene>
<organism evidence="1 2">
    <name type="scientific">Mycolicibacterium smegmatis (strain ATCC 700084 / mc(2)155)</name>
    <name type="common">Mycobacterium smegmatis</name>
    <dbReference type="NCBI Taxonomy" id="246196"/>
    <lineage>
        <taxon>Bacteria</taxon>
        <taxon>Bacillati</taxon>
        <taxon>Actinomycetota</taxon>
        <taxon>Actinomycetes</taxon>
        <taxon>Mycobacteriales</taxon>
        <taxon>Mycobacteriaceae</taxon>
        <taxon>Mycolicibacterium</taxon>
    </lineage>
</organism>
<evidence type="ECO:0000313" key="2">
    <source>
        <dbReference type="Proteomes" id="UP000006158"/>
    </source>
</evidence>